<proteinExistence type="predicted"/>
<accession>A0A914ADG2</accession>
<feature type="compositionally biased region" description="Polar residues" evidence="1">
    <location>
        <begin position="318"/>
        <end position="333"/>
    </location>
</feature>
<organism evidence="2 3">
    <name type="scientific">Patiria miniata</name>
    <name type="common">Bat star</name>
    <name type="synonym">Asterina miniata</name>
    <dbReference type="NCBI Taxonomy" id="46514"/>
    <lineage>
        <taxon>Eukaryota</taxon>
        <taxon>Metazoa</taxon>
        <taxon>Echinodermata</taxon>
        <taxon>Eleutherozoa</taxon>
        <taxon>Asterozoa</taxon>
        <taxon>Asteroidea</taxon>
        <taxon>Valvatacea</taxon>
        <taxon>Valvatida</taxon>
        <taxon>Asterinidae</taxon>
        <taxon>Patiria</taxon>
    </lineage>
</organism>
<feature type="compositionally biased region" description="Polar residues" evidence="1">
    <location>
        <begin position="101"/>
        <end position="110"/>
    </location>
</feature>
<feature type="compositionally biased region" description="Polar residues" evidence="1">
    <location>
        <begin position="345"/>
        <end position="368"/>
    </location>
</feature>
<feature type="region of interest" description="Disordered" evidence="1">
    <location>
        <begin position="249"/>
        <end position="276"/>
    </location>
</feature>
<dbReference type="Proteomes" id="UP000887568">
    <property type="component" value="Unplaced"/>
</dbReference>
<dbReference type="AlphaFoldDB" id="A0A914ADG2"/>
<dbReference type="OrthoDB" id="10524244at2759"/>
<feature type="region of interest" description="Disordered" evidence="1">
    <location>
        <begin position="291"/>
        <end position="333"/>
    </location>
</feature>
<protein>
    <submittedName>
        <fullName evidence="2">Uncharacterized protein</fullName>
    </submittedName>
</protein>
<dbReference type="EnsemblMetazoa" id="XM_038205924.1">
    <property type="protein sequence ID" value="XP_038061852.1"/>
    <property type="gene ID" value="LOC119732419"/>
</dbReference>
<feature type="compositionally biased region" description="Basic and acidic residues" evidence="1">
    <location>
        <begin position="297"/>
        <end position="311"/>
    </location>
</feature>
<dbReference type="GeneID" id="119732419"/>
<name>A0A914ADG2_PATMI</name>
<feature type="region of interest" description="Disordered" evidence="1">
    <location>
        <begin position="1"/>
        <end position="29"/>
    </location>
</feature>
<keyword evidence="3" id="KW-1185">Reference proteome</keyword>
<dbReference type="OMA" id="IHLHVNF"/>
<evidence type="ECO:0000313" key="2">
    <source>
        <dbReference type="EnsemblMetazoa" id="XP_038061852.1"/>
    </source>
</evidence>
<evidence type="ECO:0000256" key="1">
    <source>
        <dbReference type="SAM" id="MobiDB-lite"/>
    </source>
</evidence>
<reference evidence="2" key="1">
    <citation type="submission" date="2022-11" db="UniProtKB">
        <authorList>
            <consortium name="EnsemblMetazoa"/>
        </authorList>
    </citation>
    <scope>IDENTIFICATION</scope>
</reference>
<feature type="compositionally biased region" description="Polar residues" evidence="1">
    <location>
        <begin position="16"/>
        <end position="29"/>
    </location>
</feature>
<feature type="region of interest" description="Disordered" evidence="1">
    <location>
        <begin position="345"/>
        <end position="379"/>
    </location>
</feature>
<dbReference type="RefSeq" id="XP_038061852.1">
    <property type="nucleotide sequence ID" value="XM_038205924.1"/>
</dbReference>
<feature type="region of interest" description="Disordered" evidence="1">
    <location>
        <begin position="90"/>
        <end position="114"/>
    </location>
</feature>
<evidence type="ECO:0000313" key="3">
    <source>
        <dbReference type="Proteomes" id="UP000887568"/>
    </source>
</evidence>
<feature type="compositionally biased region" description="Polar residues" evidence="1">
    <location>
        <begin position="265"/>
        <end position="274"/>
    </location>
</feature>
<sequence>MGCAASSSSTLTVSSCQEDASNYDSASSVIVTKDVSNRKTLSNLLSSETSDSWTVDIRQPAGDKPRHADHDAAIKLVSLTSLERYPERVLPQQPTRRYRGQNATGVTKQKTQSEERAPVLFTSITNPNVLAYQSFPAVCHKDYQTASRKNQIKRGPPTTNCESSSLPSIHRRFRCSIKFLPPLRFRKVRSDEPVYRAFRRLELPISSHYPGYTCKQTSSDVMDGESGPRWDVCGYSSTDVSDLQEMSDFEVESKGKFSPPEFQMSEASSRSDSIAPTRIIPREFARVLSSDSSFGDKCNDENANEDSKYFSEDVEADQASTHPEDTFSSPCEDLSTPSILSLLNHVDGSNSSEDMSGLSSAYPMSSDSESSRDTDLSDEGFSDASCTLGAVDLSNLHIMPQFLDSKLSSSKLKHPADTPILYNGGISASDLVSKRDRGLGDNLKSSTSRPLLATSPLTAAKGRTIGQSASFQATNRCSTKRSHHTISSMVSGDHIQLCDPIPLACGYANIHLHVNFFNDFGDNFDDELDFL</sequence>
<feature type="compositionally biased region" description="Low complexity" evidence="1">
    <location>
        <begin position="1"/>
        <end position="15"/>
    </location>
</feature>